<dbReference type="Pfam" id="PF09839">
    <property type="entry name" value="DUF2066"/>
    <property type="match status" value="1"/>
</dbReference>
<gene>
    <name evidence="1" type="ORF">MNBD_GAMMA20-2349</name>
</gene>
<feature type="non-terminal residue" evidence="1">
    <location>
        <position position="1"/>
    </location>
</feature>
<accession>A0A3B1AJJ5</accession>
<organism evidence="1">
    <name type="scientific">hydrothermal vent metagenome</name>
    <dbReference type="NCBI Taxonomy" id="652676"/>
    <lineage>
        <taxon>unclassified sequences</taxon>
        <taxon>metagenomes</taxon>
        <taxon>ecological metagenomes</taxon>
    </lineage>
</organism>
<dbReference type="InterPro" id="IPR018642">
    <property type="entry name" value="DUF2066"/>
</dbReference>
<dbReference type="EMBL" id="UOFU01000177">
    <property type="protein sequence ID" value="VAW99577.1"/>
    <property type="molecule type" value="Genomic_DNA"/>
</dbReference>
<sequence>GWNPYRLTCVKSSHSVRCMSKSTICGLLLILCLLPVMAMGAEVKGLYEAEMQVPDQTRSERGLAMSAALAEVVSKVSGRRDARLQPKVAQAIRRPAKLLQQYRYRALPEDQQGELIPGDDPQRVYFHFDKKAVDRLLRDSGLPVWGSTRPAVLAWLAVEEGGRRYLLGADSPDVLRQLVAREAKRRGLSLLLPLLDLQDQRQVSFADVWGRFRDPVLQASQRYRPEAVLMGRLLRTVGGEWLAEWWIVEGKDSERWRANGVLPAEVLEEGMAGAVSWLAQRYAPLEGSSEAGHLWVTVDAVRSLADFARVEGYLRSLQQVAHVRVRQLQAGRVDFRLALQGSPEGVAQTIALGRLLIPAASGSELAGRGAAAVLPIDGQHYLLRH</sequence>
<proteinExistence type="predicted"/>
<evidence type="ECO:0008006" key="2">
    <source>
        <dbReference type="Google" id="ProtNLM"/>
    </source>
</evidence>
<reference evidence="1" key="1">
    <citation type="submission" date="2018-06" db="EMBL/GenBank/DDBJ databases">
        <authorList>
            <person name="Zhirakovskaya E."/>
        </authorList>
    </citation>
    <scope>NUCLEOTIDE SEQUENCE</scope>
</reference>
<dbReference type="AlphaFoldDB" id="A0A3B1AJJ5"/>
<evidence type="ECO:0000313" key="1">
    <source>
        <dbReference type="EMBL" id="VAW99577.1"/>
    </source>
</evidence>
<name>A0A3B1AJJ5_9ZZZZ</name>
<protein>
    <recommendedName>
        <fullName evidence="2">DUF2066 domain-containing protein</fullName>
    </recommendedName>
</protein>